<dbReference type="InterPro" id="IPR017853">
    <property type="entry name" value="GH"/>
</dbReference>
<proteinExistence type="predicted"/>
<dbReference type="EMBL" id="CBLU010000005">
    <property type="protein sequence ID" value="CDG03770.1"/>
    <property type="molecule type" value="Genomic_DNA"/>
</dbReference>
<dbReference type="PANTHER" id="PTHR37836">
    <property type="entry name" value="LMO1036 PROTEIN"/>
    <property type="match status" value="1"/>
</dbReference>
<gene>
    <name evidence="2" type="primary">RUMGNA_02703</name>
    <name evidence="2" type="ORF">O9U_11480</name>
</gene>
<accession>S6ER16</accession>
<dbReference type="PANTHER" id="PTHR37836:SF3">
    <property type="entry name" value="ENDOGLUCANASE"/>
    <property type="match status" value="1"/>
</dbReference>
<dbReference type="Pfam" id="PF13204">
    <property type="entry name" value="Apiosidase"/>
    <property type="match status" value="1"/>
</dbReference>
<evidence type="ECO:0000313" key="3">
    <source>
        <dbReference type="Proteomes" id="UP000015361"/>
    </source>
</evidence>
<comment type="caution">
    <text evidence="2">The sequence shown here is derived from an EMBL/GenBank/DDBJ whole genome shotgun (WGS) entry which is preliminary data.</text>
</comment>
<dbReference type="Proteomes" id="UP000015361">
    <property type="component" value="Unassembled WGS sequence"/>
</dbReference>
<evidence type="ECO:0000313" key="2">
    <source>
        <dbReference type="EMBL" id="CDG03770.1"/>
    </source>
</evidence>
<dbReference type="SUPFAM" id="SSF51445">
    <property type="entry name" value="(Trans)glycosidases"/>
    <property type="match status" value="1"/>
</dbReference>
<name>S6ER16_LACLL</name>
<dbReference type="AlphaFoldDB" id="S6ER16"/>
<dbReference type="InterPro" id="IPR025277">
    <property type="entry name" value="Apiosidase-like_cat_dom"/>
</dbReference>
<dbReference type="Gene3D" id="3.20.20.80">
    <property type="entry name" value="Glycosidases"/>
    <property type="match status" value="1"/>
</dbReference>
<dbReference type="RefSeq" id="WP_021721989.1">
    <property type="nucleotide sequence ID" value="NZ_CBLU010000005.1"/>
</dbReference>
<organism evidence="2 3">
    <name type="scientific">Lactococcus lactis subsp. lactis A12</name>
    <dbReference type="NCBI Taxonomy" id="1137134"/>
    <lineage>
        <taxon>Bacteria</taxon>
        <taxon>Bacillati</taxon>
        <taxon>Bacillota</taxon>
        <taxon>Bacilli</taxon>
        <taxon>Lactobacillales</taxon>
        <taxon>Streptococcaceae</taxon>
        <taxon>Lactococcus</taxon>
    </lineage>
</organism>
<feature type="domain" description="Apiosidase-like catalytic" evidence="1">
    <location>
        <begin position="7"/>
        <end position="338"/>
    </location>
</feature>
<reference evidence="2 3" key="1">
    <citation type="journal article" date="2013" name="Appl. Environ. Microbiol.">
        <title>The Carbohydrate Metabolism Signature of Lactococcus lactis Strain A12 Reveals Its Sourdough Ecosystem Origin.</title>
        <authorList>
            <person name="Passerini D."/>
            <person name="Coddeville M."/>
            <person name="Le Bourgeois P."/>
            <person name="Loubiere P."/>
            <person name="Ritzenthaler P."/>
            <person name="Fontagne-Faucher C."/>
            <person name="Daveran-Mingot M.L."/>
            <person name="Cocaign-Bousquet M."/>
        </authorList>
    </citation>
    <scope>NUCLEOTIDE SEQUENCE [LARGE SCALE GENOMIC DNA]</scope>
    <source>
        <strain evidence="2 3">A12</strain>
    </source>
</reference>
<evidence type="ECO:0000259" key="1">
    <source>
        <dbReference type="Pfam" id="PF13204"/>
    </source>
</evidence>
<protein>
    <recommendedName>
        <fullName evidence="1">Apiosidase-like catalytic domain-containing protein</fullName>
    </recommendedName>
</protein>
<sequence>MGRLTVSENKRTLLKNNKPFFYLADTCWSAFTNIRENDWIEYLRKRKYQGFNTLQINILAQWDRSASSLDYLPFASDENGKFDFSKLKDDYFEHAKRYVTLAHQAGFELSLVVLWSNYVSGTWASELATKIGKADNIFPQEYLEQYFAKVIETFDEFQPIYVIGGDTDFITDVATQTYLRAFDYFSVHSPETLKTIHVKGRFTEIPTEIEKLQDLYFYQSGHNSEHFEMPYLLAEDFYKKKPQLPIVNSEPCYEQMGYSRNVYGRFTRFDIRKAAWQSVLSGACAGLTYGAHGIWSWQESNSSFSSEIGEAFDVPVTWMEALNFLGATDYGFIRQFLEFNGLSNLVPAQDLLVNADPSIRVARDAEQGWVLVYLPSNTSIKLDEDFSNAAISLIDLENNHFFKPEYQVEDGKTVFSIHNAAADVLLIIKR</sequence>